<organism evidence="1 2">
    <name type="scientific">Pedobacter africanus</name>
    <dbReference type="NCBI Taxonomy" id="151894"/>
    <lineage>
        <taxon>Bacteria</taxon>
        <taxon>Pseudomonadati</taxon>
        <taxon>Bacteroidota</taxon>
        <taxon>Sphingobacteriia</taxon>
        <taxon>Sphingobacteriales</taxon>
        <taxon>Sphingobacteriaceae</taxon>
        <taxon>Pedobacter</taxon>
    </lineage>
</organism>
<gene>
    <name evidence="1" type="ORF">J2X78_000010</name>
</gene>
<evidence type="ECO:0000313" key="2">
    <source>
        <dbReference type="Proteomes" id="UP001246858"/>
    </source>
</evidence>
<sequence length="228" mass="25261">MMSKSKKTETENPKSRKVASGPLREKARSMKKLVNAVGKVLQKHGYPGLTAVNIANEAGLNRKLIYTYFGTLDNLIETYIMEKDFWKSGAKKMLSNLMANPDNLGKVMVNTLLQAQFDTLLNDKVQQKIMHWGLAGKNKMLRSAADQREATGDGLLEILDKDFEQSGVDIRAFLALHIAGIYYLSLHAKSNGSTFCGIDINDAKGKVRISKAIQHNVETVYKAAGIDK</sequence>
<proteinExistence type="predicted"/>
<evidence type="ECO:0000313" key="1">
    <source>
        <dbReference type="EMBL" id="MDR6781458.1"/>
    </source>
</evidence>
<dbReference type="EMBL" id="JAVDTF010000001">
    <property type="protein sequence ID" value="MDR6781458.1"/>
    <property type="molecule type" value="Genomic_DNA"/>
</dbReference>
<dbReference type="Proteomes" id="UP001246858">
    <property type="component" value="Unassembled WGS sequence"/>
</dbReference>
<accession>A0ACC6KQQ0</accession>
<name>A0ACC6KQQ0_9SPHI</name>
<reference evidence="1" key="1">
    <citation type="submission" date="2023-07" db="EMBL/GenBank/DDBJ databases">
        <title>Sorghum-associated microbial communities from plants grown in Nebraska, USA.</title>
        <authorList>
            <person name="Schachtman D."/>
        </authorList>
    </citation>
    <scope>NUCLEOTIDE SEQUENCE</scope>
    <source>
        <strain evidence="1">2697</strain>
    </source>
</reference>
<comment type="caution">
    <text evidence="1">The sequence shown here is derived from an EMBL/GenBank/DDBJ whole genome shotgun (WGS) entry which is preliminary data.</text>
</comment>
<protein>
    <submittedName>
        <fullName evidence="1">AcrR family transcriptional regulator</fullName>
    </submittedName>
</protein>
<keyword evidence="2" id="KW-1185">Reference proteome</keyword>